<dbReference type="AlphaFoldDB" id="A0A1G6X9G3"/>
<dbReference type="InterPro" id="IPR023375">
    <property type="entry name" value="ADC_dom_sf"/>
</dbReference>
<name>A0A1G6X9G3_9ACTN</name>
<proteinExistence type="predicted"/>
<evidence type="ECO:0000313" key="1">
    <source>
        <dbReference type="EMBL" id="SDD74774.1"/>
    </source>
</evidence>
<dbReference type="RefSeq" id="WP_090859547.1">
    <property type="nucleotide sequence ID" value="NZ_FMZM01000010.1"/>
</dbReference>
<dbReference type="GO" id="GO:0016829">
    <property type="term" value="F:lyase activity"/>
    <property type="evidence" value="ECO:0007669"/>
    <property type="project" value="InterPro"/>
</dbReference>
<reference evidence="1 2" key="1">
    <citation type="submission" date="2016-10" db="EMBL/GenBank/DDBJ databases">
        <authorList>
            <person name="de Groot N.N."/>
        </authorList>
    </citation>
    <scope>NUCLEOTIDE SEQUENCE [LARGE SCALE GENOMIC DNA]</scope>
    <source>
        <strain evidence="1 2">CGMCC 4.6858</strain>
    </source>
</reference>
<dbReference type="Pfam" id="PF06314">
    <property type="entry name" value="ADC"/>
    <property type="match status" value="1"/>
</dbReference>
<dbReference type="EMBL" id="FMZM01000010">
    <property type="protein sequence ID" value="SDD74774.1"/>
    <property type="molecule type" value="Genomic_DNA"/>
</dbReference>
<dbReference type="Gene3D" id="2.40.400.10">
    <property type="entry name" value="Acetoacetate decarboxylase-like"/>
    <property type="match status" value="1"/>
</dbReference>
<dbReference type="OrthoDB" id="834556at2"/>
<dbReference type="SUPFAM" id="SSF160104">
    <property type="entry name" value="Acetoacetate decarboxylase-like"/>
    <property type="match status" value="1"/>
</dbReference>
<dbReference type="InterPro" id="IPR010451">
    <property type="entry name" value="Acetoacetate_decarboxylase"/>
</dbReference>
<gene>
    <name evidence="1" type="ORF">SAMN05421872_110212</name>
</gene>
<protein>
    <submittedName>
        <fullName evidence="1">Acetoacetate decarboxylase</fullName>
    </submittedName>
</protein>
<evidence type="ECO:0000313" key="2">
    <source>
        <dbReference type="Proteomes" id="UP000199034"/>
    </source>
</evidence>
<accession>A0A1G6X9G3</accession>
<dbReference type="STRING" id="1045774.SAMN05421872_110212"/>
<keyword evidence="2" id="KW-1185">Reference proteome</keyword>
<sequence length="209" mass="22862">MTSPADPSYDVDYPAAPWDMVGQLWLSLFRVREAVDALRPAGVYGVAFVSYEEGSPLTYSELLVARPVQEDGLKAVSITDIWVDSPASVAGGRGLWAIPKELCDFRLESSYRGPLSRTEWTATAGRRPIARAEFTDVSRLAVRIPFKGATWQPPIDDHTSPVTAALTGSAKALPCRGRWEFAPDGPLGWLADARQLASFRQAGFRMSFA</sequence>
<dbReference type="Proteomes" id="UP000199034">
    <property type="component" value="Unassembled WGS sequence"/>
</dbReference>
<organism evidence="1 2">
    <name type="scientific">Nocardioides lianchengensis</name>
    <dbReference type="NCBI Taxonomy" id="1045774"/>
    <lineage>
        <taxon>Bacteria</taxon>
        <taxon>Bacillati</taxon>
        <taxon>Actinomycetota</taxon>
        <taxon>Actinomycetes</taxon>
        <taxon>Propionibacteriales</taxon>
        <taxon>Nocardioidaceae</taxon>
        <taxon>Nocardioides</taxon>
    </lineage>
</organism>